<dbReference type="Proteomes" id="UP001597545">
    <property type="component" value="Unassembled WGS sequence"/>
</dbReference>
<name>A0ABW5KJE9_9SPHI</name>
<protein>
    <submittedName>
        <fullName evidence="3">Alpha/beta hydrolase</fullName>
    </submittedName>
</protein>
<dbReference type="PANTHER" id="PTHR48081">
    <property type="entry name" value="AB HYDROLASE SUPERFAMILY PROTEIN C4A8.06C"/>
    <property type="match status" value="1"/>
</dbReference>
<dbReference type="GO" id="GO:0016787">
    <property type="term" value="F:hydrolase activity"/>
    <property type="evidence" value="ECO:0007669"/>
    <property type="project" value="UniProtKB-KW"/>
</dbReference>
<dbReference type="InterPro" id="IPR050300">
    <property type="entry name" value="GDXG_lipolytic_enzyme"/>
</dbReference>
<comment type="caution">
    <text evidence="3">The sequence shown here is derived from an EMBL/GenBank/DDBJ whole genome shotgun (WGS) entry which is preliminary data.</text>
</comment>
<proteinExistence type="predicted"/>
<organism evidence="3 4">
    <name type="scientific">Sphingobacterium suaedae</name>
    <dbReference type="NCBI Taxonomy" id="1686402"/>
    <lineage>
        <taxon>Bacteria</taxon>
        <taxon>Pseudomonadati</taxon>
        <taxon>Bacteroidota</taxon>
        <taxon>Sphingobacteriia</taxon>
        <taxon>Sphingobacteriales</taxon>
        <taxon>Sphingobacteriaceae</taxon>
        <taxon>Sphingobacterium</taxon>
    </lineage>
</organism>
<reference evidence="4" key="1">
    <citation type="journal article" date="2019" name="Int. J. Syst. Evol. Microbiol.">
        <title>The Global Catalogue of Microorganisms (GCM) 10K type strain sequencing project: providing services to taxonomists for standard genome sequencing and annotation.</title>
        <authorList>
            <consortium name="The Broad Institute Genomics Platform"/>
            <consortium name="The Broad Institute Genome Sequencing Center for Infectious Disease"/>
            <person name="Wu L."/>
            <person name="Ma J."/>
        </authorList>
    </citation>
    <scope>NUCLEOTIDE SEQUENCE [LARGE SCALE GENOMIC DNA]</scope>
    <source>
        <strain evidence="4">KCTC 42662</strain>
    </source>
</reference>
<feature type="domain" description="BD-FAE-like" evidence="2">
    <location>
        <begin position="58"/>
        <end position="239"/>
    </location>
</feature>
<dbReference type="RefSeq" id="WP_380904807.1">
    <property type="nucleotide sequence ID" value="NZ_JBHUEG010000004.1"/>
</dbReference>
<dbReference type="EMBL" id="JBHULR010000005">
    <property type="protein sequence ID" value="MFD2548749.1"/>
    <property type="molecule type" value="Genomic_DNA"/>
</dbReference>
<evidence type="ECO:0000256" key="1">
    <source>
        <dbReference type="ARBA" id="ARBA00022801"/>
    </source>
</evidence>
<dbReference type="Pfam" id="PF20434">
    <property type="entry name" value="BD-FAE"/>
    <property type="match status" value="1"/>
</dbReference>
<dbReference type="SUPFAM" id="SSF53474">
    <property type="entry name" value="alpha/beta-Hydrolases"/>
    <property type="match status" value="1"/>
</dbReference>
<keyword evidence="1 3" id="KW-0378">Hydrolase</keyword>
<sequence>MKFYLSILFFVVLINYYTLAQEKVSLYTAIPNSTKSAEALGEENIPVLYTYDLPGAKRAVLVIPGGGYSHVAIQHEGHEVAKEFNKHGYSAFVLYYRLPKDENMPVRKIGPLQDAQRAMQIIRENYAYDYLGVLGFSAGGHLASSLSNHYNDVKIDNPKGTDLRPDFSVLVYPVISMDDAITHKGSKANLIGATPPPSDLSYFSLEQQVSQKTPVTFLIHAQDDKAVPIANSLRYKEALDKKGVPNELFTYTTGGHGFGLINKTDDRKWADQLFKWLDKWNGRK</sequence>
<dbReference type="PANTHER" id="PTHR48081:SF6">
    <property type="entry name" value="PEPTIDASE S9 PROLYL OLIGOPEPTIDASE CATALYTIC DOMAIN-CONTAINING PROTEIN"/>
    <property type="match status" value="1"/>
</dbReference>
<gene>
    <name evidence="3" type="ORF">ACFSR5_13940</name>
</gene>
<accession>A0ABW5KJE9</accession>
<dbReference type="InterPro" id="IPR029058">
    <property type="entry name" value="AB_hydrolase_fold"/>
</dbReference>
<evidence type="ECO:0000259" key="2">
    <source>
        <dbReference type="Pfam" id="PF20434"/>
    </source>
</evidence>
<dbReference type="InterPro" id="IPR049492">
    <property type="entry name" value="BD-FAE-like_dom"/>
</dbReference>
<evidence type="ECO:0000313" key="4">
    <source>
        <dbReference type="Proteomes" id="UP001597545"/>
    </source>
</evidence>
<evidence type="ECO:0000313" key="3">
    <source>
        <dbReference type="EMBL" id="MFD2548749.1"/>
    </source>
</evidence>
<dbReference type="Gene3D" id="3.40.50.1820">
    <property type="entry name" value="alpha/beta hydrolase"/>
    <property type="match status" value="1"/>
</dbReference>
<keyword evidence="4" id="KW-1185">Reference proteome</keyword>